<evidence type="ECO:0000313" key="3">
    <source>
        <dbReference type="EMBL" id="AZP19131.1"/>
    </source>
</evidence>
<organism evidence="3 4">
    <name type="scientific">Streptomyces aquilus</name>
    <dbReference type="NCBI Taxonomy" id="2548456"/>
    <lineage>
        <taxon>Bacteria</taxon>
        <taxon>Bacillati</taxon>
        <taxon>Actinomycetota</taxon>
        <taxon>Actinomycetes</taxon>
        <taxon>Kitasatosporales</taxon>
        <taxon>Streptomycetaceae</taxon>
        <taxon>Streptomyces</taxon>
    </lineage>
</organism>
<evidence type="ECO:0000259" key="2">
    <source>
        <dbReference type="Pfam" id="PF03724"/>
    </source>
</evidence>
<reference evidence="3 4" key="1">
    <citation type="submission" date="2018-12" db="EMBL/GenBank/DDBJ databases">
        <authorList>
            <person name="Li K."/>
        </authorList>
    </citation>
    <scope>NUCLEOTIDE SEQUENCE [LARGE SCALE GENOMIC DNA]</scope>
    <source>
        <strain evidence="4">CR22</strain>
    </source>
</reference>
<accession>A0A3S9I460</accession>
<proteinExistence type="predicted"/>
<dbReference type="AlphaFoldDB" id="A0A3S9I460"/>
<name>A0A3S9I460_9ACTN</name>
<dbReference type="KEGG" id="saqu:EJC51_25510"/>
<gene>
    <name evidence="3" type="ORF">EJC51_25510</name>
</gene>
<dbReference type="Pfam" id="PF03724">
    <property type="entry name" value="META"/>
    <property type="match status" value="1"/>
</dbReference>
<dbReference type="EMBL" id="CP034463">
    <property type="protein sequence ID" value="AZP19131.1"/>
    <property type="molecule type" value="Genomic_DNA"/>
</dbReference>
<keyword evidence="4" id="KW-1185">Reference proteome</keyword>
<feature type="domain" description="DUF306" evidence="2">
    <location>
        <begin position="95"/>
        <end position="171"/>
    </location>
</feature>
<dbReference type="InterPro" id="IPR005184">
    <property type="entry name" value="DUF306_Meta_HslJ"/>
</dbReference>
<feature type="region of interest" description="Disordered" evidence="1">
    <location>
        <begin position="26"/>
        <end position="52"/>
    </location>
</feature>
<sequence length="204" mass="21346">MAEQAVVARGSTSATARRTRRVMLPRDHRGRGDTTGPGCMGYATPTPEPSFLRPRHTAMKRTLLLASTALATAALSTTSVAQADNAGPRTPPPVLTGVAWHARTITENGVTHTVPEGSRAGLTFGADRRTVAGHDGCNGFSGEAVVDAERSTVTFGSEYASTMIACYPPDHVDLIPSAGTYEARVTAHILTLTGPDGHVITLGR</sequence>
<evidence type="ECO:0000313" key="4">
    <source>
        <dbReference type="Proteomes" id="UP000280197"/>
    </source>
</evidence>
<dbReference type="Proteomes" id="UP000280197">
    <property type="component" value="Chromosome"/>
</dbReference>
<dbReference type="Gene3D" id="2.40.128.270">
    <property type="match status" value="1"/>
</dbReference>
<dbReference type="InterPro" id="IPR038670">
    <property type="entry name" value="HslJ-like_sf"/>
</dbReference>
<evidence type="ECO:0000256" key="1">
    <source>
        <dbReference type="SAM" id="MobiDB-lite"/>
    </source>
</evidence>
<protein>
    <submittedName>
        <fullName evidence="3">META domain-containing protein</fullName>
    </submittedName>
</protein>